<reference evidence="3 4" key="1">
    <citation type="submission" date="2024-01" db="EMBL/GenBank/DDBJ databases">
        <title>A draft genome for the cacao thread blight pathogen Marasmiellus scandens.</title>
        <authorList>
            <person name="Baruah I.K."/>
            <person name="Leung J."/>
            <person name="Bukari Y."/>
            <person name="Amoako-Attah I."/>
            <person name="Meinhardt L.W."/>
            <person name="Bailey B.A."/>
            <person name="Cohen S.P."/>
        </authorList>
    </citation>
    <scope>NUCLEOTIDE SEQUENCE [LARGE SCALE GENOMIC DNA]</scope>
    <source>
        <strain evidence="3 4">GH-19</strain>
    </source>
</reference>
<organism evidence="3 4">
    <name type="scientific">Marasmiellus scandens</name>
    <dbReference type="NCBI Taxonomy" id="2682957"/>
    <lineage>
        <taxon>Eukaryota</taxon>
        <taxon>Fungi</taxon>
        <taxon>Dikarya</taxon>
        <taxon>Basidiomycota</taxon>
        <taxon>Agaricomycotina</taxon>
        <taxon>Agaricomycetes</taxon>
        <taxon>Agaricomycetidae</taxon>
        <taxon>Agaricales</taxon>
        <taxon>Marasmiineae</taxon>
        <taxon>Omphalotaceae</taxon>
        <taxon>Marasmiellus</taxon>
    </lineage>
</organism>
<dbReference type="InterPro" id="IPR050546">
    <property type="entry name" value="Glycosyl_Hydrlase_16"/>
</dbReference>
<dbReference type="Gene3D" id="2.60.120.200">
    <property type="match status" value="1"/>
</dbReference>
<evidence type="ECO:0000256" key="1">
    <source>
        <dbReference type="SAM" id="SignalP"/>
    </source>
</evidence>
<protein>
    <recommendedName>
        <fullName evidence="2">GH16 domain-containing protein</fullName>
    </recommendedName>
</protein>
<dbReference type="InterPro" id="IPR013320">
    <property type="entry name" value="ConA-like_dom_sf"/>
</dbReference>
<proteinExistence type="predicted"/>
<dbReference type="InterPro" id="IPR000757">
    <property type="entry name" value="Beta-glucanase-like"/>
</dbReference>
<evidence type="ECO:0000313" key="3">
    <source>
        <dbReference type="EMBL" id="KAK7438036.1"/>
    </source>
</evidence>
<dbReference type="PANTHER" id="PTHR10963">
    <property type="entry name" value="GLYCOSYL HYDROLASE-RELATED"/>
    <property type="match status" value="1"/>
</dbReference>
<accession>A0ABR1IPM4</accession>
<dbReference type="CDD" id="cd02181">
    <property type="entry name" value="GH16_fungal_Lam16A_glucanase"/>
    <property type="match status" value="1"/>
</dbReference>
<name>A0ABR1IPM4_9AGAR</name>
<dbReference type="PROSITE" id="PS51762">
    <property type="entry name" value="GH16_2"/>
    <property type="match status" value="1"/>
</dbReference>
<gene>
    <name evidence="3" type="ORF">VKT23_018204</name>
</gene>
<feature type="signal peptide" evidence="1">
    <location>
        <begin position="1"/>
        <end position="24"/>
    </location>
</feature>
<evidence type="ECO:0000259" key="2">
    <source>
        <dbReference type="PROSITE" id="PS51762"/>
    </source>
</evidence>
<keyword evidence="4" id="KW-1185">Reference proteome</keyword>
<dbReference type="PANTHER" id="PTHR10963:SF24">
    <property type="entry name" value="GLYCOSIDASE C21B10.07-RELATED"/>
    <property type="match status" value="1"/>
</dbReference>
<evidence type="ECO:0000313" key="4">
    <source>
        <dbReference type="Proteomes" id="UP001498398"/>
    </source>
</evidence>
<feature type="domain" description="GH16" evidence="2">
    <location>
        <begin position="27"/>
        <end position="330"/>
    </location>
</feature>
<dbReference type="Proteomes" id="UP001498398">
    <property type="component" value="Unassembled WGS sequence"/>
</dbReference>
<sequence>MFRVAHPAFVLGALHLANVVLTSAALDNRQATSYTLEDMYQGESFFDNWNFFSEPDPTQGLVDYQSKDNALSKGLAFVQDGVTVLAVDNSTTIPSGSNRASIRIESKKHYTTGLFIADFVATPFGCSTWPAWWSYGQTDYPNSGELDIIESVNRLSSNFLTFWRAGSAQCTFPDSSHGSATGSITDESKCTTGTTEQINCAFEDGSGNGWGEGFNNAGGGVYAHLINAEGIKIWHFSRASIPADITSKNPNPSSWGAPVAQWGSDSCDVLERIVDQTLTINISLCGSWAGDDDVWSTSGCPGTCADTVADPANFDNARWKINYVAVYQPA</sequence>
<feature type="chain" id="PRO_5047285440" description="GH16 domain-containing protein" evidence="1">
    <location>
        <begin position="25"/>
        <end position="330"/>
    </location>
</feature>
<dbReference type="SUPFAM" id="SSF49899">
    <property type="entry name" value="Concanavalin A-like lectins/glucanases"/>
    <property type="match status" value="1"/>
</dbReference>
<dbReference type="Pfam" id="PF26113">
    <property type="entry name" value="GH16_XgeA"/>
    <property type="match status" value="1"/>
</dbReference>
<comment type="caution">
    <text evidence="3">The sequence shown here is derived from an EMBL/GenBank/DDBJ whole genome shotgun (WGS) entry which is preliminary data.</text>
</comment>
<keyword evidence="1" id="KW-0732">Signal</keyword>
<dbReference type="EMBL" id="JBANRG010000081">
    <property type="protein sequence ID" value="KAK7438036.1"/>
    <property type="molecule type" value="Genomic_DNA"/>
</dbReference>